<evidence type="ECO:0000313" key="3">
    <source>
        <dbReference type="Proteomes" id="UP001374803"/>
    </source>
</evidence>
<organism evidence="2 3">
    <name type="scientific">Pendulispora rubella</name>
    <dbReference type="NCBI Taxonomy" id="2741070"/>
    <lineage>
        <taxon>Bacteria</taxon>
        <taxon>Pseudomonadati</taxon>
        <taxon>Myxococcota</taxon>
        <taxon>Myxococcia</taxon>
        <taxon>Myxococcales</taxon>
        <taxon>Sorangiineae</taxon>
        <taxon>Pendulisporaceae</taxon>
        <taxon>Pendulispora</taxon>
    </lineage>
</organism>
<name>A0ABZ2L890_9BACT</name>
<sequence>MRALGLVIASSVFGCGHRPAASVPLDPTATPPVPAAACMVRQSESGKAGPSDVPVRPVTPEYRYDSRGRLLYAVDQTQIIDVRRSWFSYDARDRLVHVHRRIDRLLFQSPIDPQCVDAPCSRMINDQDGIDTDYRYDEQNRPVQLVERYTAYDHQGGSSRDAPPIQGRQRNEASGRTRLPLVTCDKSEPVSCFHPPVFVGGSFRPYYVRTRTVTLRYGQPTAALPTSAHVSSLTRWNSKGNRPWEYKPVEEHASEYAYDIEPRVVTRYLVRDGSRIPERRVERDDGGRALHEARFSFDGVLSFDVWHSHDDTGRRVETIRTEHTRNSPKPMARTVETYAYDQLGRLTEVRSKSDAHGSTRAVRYEYDAGCSSLHPAFKESPRMPDSIDPVEQQLEVFQGRP</sequence>
<evidence type="ECO:0000313" key="2">
    <source>
        <dbReference type="EMBL" id="WXB06980.1"/>
    </source>
</evidence>
<evidence type="ECO:0000256" key="1">
    <source>
        <dbReference type="SAM" id="MobiDB-lite"/>
    </source>
</evidence>
<protein>
    <recommendedName>
        <fullName evidence="4">RHS repeat protein</fullName>
    </recommendedName>
</protein>
<dbReference type="EMBL" id="CP089983">
    <property type="protein sequence ID" value="WXB06980.1"/>
    <property type="molecule type" value="Genomic_DNA"/>
</dbReference>
<dbReference type="Gene3D" id="2.180.10.10">
    <property type="entry name" value="RHS repeat-associated core"/>
    <property type="match status" value="2"/>
</dbReference>
<feature type="region of interest" description="Disordered" evidence="1">
    <location>
        <begin position="152"/>
        <end position="178"/>
    </location>
</feature>
<evidence type="ECO:0008006" key="4">
    <source>
        <dbReference type="Google" id="ProtNLM"/>
    </source>
</evidence>
<dbReference type="RefSeq" id="WP_394836641.1">
    <property type="nucleotide sequence ID" value="NZ_CP089929.1"/>
</dbReference>
<dbReference type="PROSITE" id="PS51257">
    <property type="entry name" value="PROKAR_LIPOPROTEIN"/>
    <property type="match status" value="1"/>
</dbReference>
<gene>
    <name evidence="2" type="ORF">LVJ94_07005</name>
</gene>
<accession>A0ABZ2L890</accession>
<dbReference type="Proteomes" id="UP001374803">
    <property type="component" value="Chromosome"/>
</dbReference>
<reference evidence="2" key="1">
    <citation type="submission" date="2021-12" db="EMBL/GenBank/DDBJ databases">
        <title>Discovery of the Pendulisporaceae a myxobacterial family with distinct sporulation behavior and unique specialized metabolism.</title>
        <authorList>
            <person name="Garcia R."/>
            <person name="Popoff A."/>
            <person name="Bader C.D."/>
            <person name="Loehr J."/>
            <person name="Walesch S."/>
            <person name="Walt C."/>
            <person name="Boldt J."/>
            <person name="Bunk B."/>
            <person name="Haeckl F.J.F.P.J."/>
            <person name="Gunesch A.P."/>
            <person name="Birkelbach J."/>
            <person name="Nuebel U."/>
            <person name="Pietschmann T."/>
            <person name="Bach T."/>
            <person name="Mueller R."/>
        </authorList>
    </citation>
    <scope>NUCLEOTIDE SEQUENCE</scope>
    <source>
        <strain evidence="2">MSr11367</strain>
    </source>
</reference>
<keyword evidence="3" id="KW-1185">Reference proteome</keyword>
<proteinExistence type="predicted"/>